<evidence type="ECO:0000256" key="2">
    <source>
        <dbReference type="SAM" id="SignalP"/>
    </source>
</evidence>
<evidence type="ECO:0008006" key="5">
    <source>
        <dbReference type="Google" id="ProtNLM"/>
    </source>
</evidence>
<keyword evidence="2" id="KW-0732">Signal</keyword>
<dbReference type="OrthoDB" id="6383661at2"/>
<dbReference type="STRING" id="1799789.AX660_00610"/>
<dbReference type="Proteomes" id="UP000070299">
    <property type="component" value="Unassembled WGS sequence"/>
</dbReference>
<feature type="transmembrane region" description="Helical" evidence="1">
    <location>
        <begin position="354"/>
        <end position="373"/>
    </location>
</feature>
<dbReference type="EMBL" id="LSNE01000001">
    <property type="protein sequence ID" value="KXI30996.1"/>
    <property type="molecule type" value="Genomic_DNA"/>
</dbReference>
<accession>A0A136A6Z9</accession>
<name>A0A136A6Z9_9ALTE</name>
<keyword evidence="4" id="KW-1185">Reference proteome</keyword>
<dbReference type="NCBIfam" id="TIGR02595">
    <property type="entry name" value="PEP_CTERM"/>
    <property type="match status" value="1"/>
</dbReference>
<dbReference type="InterPro" id="IPR013424">
    <property type="entry name" value="Ice-binding_C"/>
</dbReference>
<dbReference type="AlphaFoldDB" id="A0A136A6Z9"/>
<gene>
    <name evidence="3" type="ORF">AX660_00610</name>
</gene>
<proteinExistence type="predicted"/>
<evidence type="ECO:0000256" key="1">
    <source>
        <dbReference type="SAM" id="Phobius"/>
    </source>
</evidence>
<evidence type="ECO:0000313" key="3">
    <source>
        <dbReference type="EMBL" id="KXI30996.1"/>
    </source>
</evidence>
<keyword evidence="1" id="KW-0812">Transmembrane</keyword>
<sequence>MKSKQIKIALLAGCIASAMASNLAQASHFRGAAIVPQVDSTGMLTIDAKTFWRFNSTLSNRVDLLNISGPGLNTVINNDSRTTDTSDVRRLESNQVFSTQLPGAGLYTLSWGSGSWVSGVPNADGSYGTTSTIFWDGQSANAPIIFDLENIQQEVVRGVAYSDNLDAVGNGLTYDDTHLSIGMFSQANGYSIDASGQINMSSATTSGILDNASNIGADRAFSGEINAADGSSIEFVWLFDAVSTASNNAPSITDLVINALVGDVIDETLVVTDPDGDPITVSFNSIFGPGGIIPGNSTFDPSTWNFMWDTTGFGVGSYVATFNASDGSLTDQGTIRINLTTGGNPPPPPPPNPAPAPASALLLGIGLLGLVGLRRKKRQ</sequence>
<dbReference type="RefSeq" id="WP_068370944.1">
    <property type="nucleotide sequence ID" value="NZ_LSNE01000001.1"/>
</dbReference>
<keyword evidence="1" id="KW-0472">Membrane</keyword>
<organism evidence="3 4">
    <name type="scientific">Paraglaciecola hydrolytica</name>
    <dbReference type="NCBI Taxonomy" id="1799789"/>
    <lineage>
        <taxon>Bacteria</taxon>
        <taxon>Pseudomonadati</taxon>
        <taxon>Pseudomonadota</taxon>
        <taxon>Gammaproteobacteria</taxon>
        <taxon>Alteromonadales</taxon>
        <taxon>Alteromonadaceae</taxon>
        <taxon>Paraglaciecola</taxon>
    </lineage>
</organism>
<feature type="chain" id="PRO_5007469555" description="PEP-CTERM protein-sorting domain-containing protein" evidence="2">
    <location>
        <begin position="21"/>
        <end position="379"/>
    </location>
</feature>
<protein>
    <recommendedName>
        <fullName evidence="5">PEP-CTERM protein-sorting domain-containing protein</fullName>
    </recommendedName>
</protein>
<evidence type="ECO:0000313" key="4">
    <source>
        <dbReference type="Proteomes" id="UP000070299"/>
    </source>
</evidence>
<comment type="caution">
    <text evidence="3">The sequence shown here is derived from an EMBL/GenBank/DDBJ whole genome shotgun (WGS) entry which is preliminary data.</text>
</comment>
<keyword evidence="1" id="KW-1133">Transmembrane helix</keyword>
<feature type="signal peptide" evidence="2">
    <location>
        <begin position="1"/>
        <end position="20"/>
    </location>
</feature>
<reference evidence="4" key="1">
    <citation type="submission" date="2016-02" db="EMBL/GenBank/DDBJ databases">
        <authorList>
            <person name="Schultz-Johansen M."/>
            <person name="Glaring M.A."/>
            <person name="Bech P.K."/>
            <person name="Stougaard P."/>
        </authorList>
    </citation>
    <scope>NUCLEOTIDE SEQUENCE [LARGE SCALE GENOMIC DNA]</scope>
    <source>
        <strain evidence="4">S66</strain>
    </source>
</reference>